<feature type="region of interest" description="Disordered" evidence="2">
    <location>
        <begin position="48"/>
        <end position="114"/>
    </location>
</feature>
<dbReference type="AlphaFoldDB" id="A0A2J8JW04"/>
<sequence>FDGLRKLIFIKKKRDSPDSEKSSRAASSLLANLWQYNKLHRDFRAVRFPSPGQAGTRVQGMGRRGRVSEEANGRMETRDPERKGPGHTQHAAGGTEGRGPRGQTCTLTLGLSPL</sequence>
<feature type="non-terminal residue" evidence="3">
    <location>
        <position position="1"/>
    </location>
</feature>
<dbReference type="GO" id="GO:0098609">
    <property type="term" value="P:cell-cell adhesion"/>
    <property type="evidence" value="ECO:0007669"/>
    <property type="project" value="InterPro"/>
</dbReference>
<feature type="compositionally biased region" description="Basic and acidic residues" evidence="2">
    <location>
        <begin position="66"/>
        <end position="84"/>
    </location>
</feature>
<evidence type="ECO:0000256" key="2">
    <source>
        <dbReference type="SAM" id="MobiDB-lite"/>
    </source>
</evidence>
<evidence type="ECO:0000256" key="1">
    <source>
        <dbReference type="ARBA" id="ARBA00022737"/>
    </source>
</evidence>
<dbReference type="InterPro" id="IPR011989">
    <property type="entry name" value="ARM-like"/>
</dbReference>
<accession>A0A2J8JW04</accession>
<proteinExistence type="predicted"/>
<dbReference type="PANTHER" id="PTHR10372:SF1">
    <property type="entry name" value="PLAKOPHILIN-3"/>
    <property type="match status" value="1"/>
</dbReference>
<evidence type="ECO:0000313" key="4">
    <source>
        <dbReference type="Proteomes" id="UP000236370"/>
    </source>
</evidence>
<name>A0A2J8JW04_PANTR</name>
<dbReference type="PANTHER" id="PTHR10372">
    <property type="entry name" value="PLAKOPHILLIN-RELATED"/>
    <property type="match status" value="1"/>
</dbReference>
<dbReference type="Gene3D" id="1.25.10.10">
    <property type="entry name" value="Leucine-rich Repeat Variant"/>
    <property type="match status" value="1"/>
</dbReference>
<dbReference type="Proteomes" id="UP000236370">
    <property type="component" value="Unassembled WGS sequence"/>
</dbReference>
<keyword evidence="1" id="KW-0677">Repeat</keyword>
<evidence type="ECO:0000313" key="3">
    <source>
        <dbReference type="EMBL" id="PNI26956.1"/>
    </source>
</evidence>
<dbReference type="InterPro" id="IPR028435">
    <property type="entry name" value="Plakophilin/d_Catenin"/>
</dbReference>
<protein>
    <submittedName>
        <fullName evidence="3">PKP3 isoform 6</fullName>
    </submittedName>
</protein>
<organism evidence="3 4">
    <name type="scientific">Pan troglodytes</name>
    <name type="common">Chimpanzee</name>
    <dbReference type="NCBI Taxonomy" id="9598"/>
    <lineage>
        <taxon>Eukaryota</taxon>
        <taxon>Metazoa</taxon>
        <taxon>Chordata</taxon>
        <taxon>Craniata</taxon>
        <taxon>Vertebrata</taxon>
        <taxon>Euteleostomi</taxon>
        <taxon>Mammalia</taxon>
        <taxon>Eutheria</taxon>
        <taxon>Euarchontoglires</taxon>
        <taxon>Primates</taxon>
        <taxon>Haplorrhini</taxon>
        <taxon>Catarrhini</taxon>
        <taxon>Hominidae</taxon>
        <taxon>Pan</taxon>
    </lineage>
</organism>
<comment type="caution">
    <text evidence="3">The sequence shown here is derived from an EMBL/GenBank/DDBJ whole genome shotgun (WGS) entry which is preliminary data.</text>
</comment>
<feature type="compositionally biased region" description="Polar residues" evidence="2">
    <location>
        <begin position="103"/>
        <end position="114"/>
    </location>
</feature>
<dbReference type="EMBL" id="NBAG03000421">
    <property type="protein sequence ID" value="PNI26956.1"/>
    <property type="molecule type" value="Genomic_DNA"/>
</dbReference>
<gene>
    <name evidence="3" type="ORF">CK820_G0044173</name>
</gene>
<reference evidence="3 4" key="1">
    <citation type="submission" date="2017-12" db="EMBL/GenBank/DDBJ databases">
        <title>High-resolution comparative analysis of great ape genomes.</title>
        <authorList>
            <person name="Pollen A."/>
            <person name="Hastie A."/>
            <person name="Hormozdiari F."/>
            <person name="Dougherty M."/>
            <person name="Liu R."/>
            <person name="Chaisson M."/>
            <person name="Hoppe E."/>
            <person name="Hill C."/>
            <person name="Pang A."/>
            <person name="Hillier L."/>
            <person name="Baker C."/>
            <person name="Armstrong J."/>
            <person name="Shendure J."/>
            <person name="Paten B."/>
            <person name="Wilson R."/>
            <person name="Chao H."/>
            <person name="Schneider V."/>
            <person name="Ventura M."/>
            <person name="Kronenberg Z."/>
            <person name="Murali S."/>
            <person name="Gordon D."/>
            <person name="Cantsilieris S."/>
            <person name="Munson K."/>
            <person name="Nelson B."/>
            <person name="Raja A."/>
            <person name="Underwood J."/>
            <person name="Diekhans M."/>
            <person name="Fiddes I."/>
            <person name="Haussler D."/>
            <person name="Eichler E."/>
        </authorList>
    </citation>
    <scope>NUCLEOTIDE SEQUENCE [LARGE SCALE GENOMIC DNA]</scope>
    <source>
        <strain evidence="3">Yerkes chimp pedigree #C0471</strain>
    </source>
</reference>